<evidence type="ECO:0000256" key="1">
    <source>
        <dbReference type="ARBA" id="ARBA00007227"/>
    </source>
</evidence>
<dbReference type="Pfam" id="PF01381">
    <property type="entry name" value="HTH_3"/>
    <property type="match status" value="1"/>
</dbReference>
<organism evidence="3 4">
    <name type="scientific">Spirosoma utsteinense</name>
    <dbReference type="NCBI Taxonomy" id="2585773"/>
    <lineage>
        <taxon>Bacteria</taxon>
        <taxon>Pseudomonadati</taxon>
        <taxon>Bacteroidota</taxon>
        <taxon>Cytophagia</taxon>
        <taxon>Cytophagales</taxon>
        <taxon>Cytophagaceae</taxon>
        <taxon>Spirosoma</taxon>
    </lineage>
</organism>
<dbReference type="CDD" id="cd00093">
    <property type="entry name" value="HTH_XRE"/>
    <property type="match status" value="1"/>
</dbReference>
<evidence type="ECO:0000313" key="3">
    <source>
        <dbReference type="EMBL" id="MBC3791690.1"/>
    </source>
</evidence>
<reference evidence="3 4" key="1">
    <citation type="submission" date="2019-06" db="EMBL/GenBank/DDBJ databases">
        <title>Spirosoma utsteinense sp. nov. isolated from Antarctic ice-free soils.</title>
        <authorList>
            <person name="Tahon G."/>
        </authorList>
    </citation>
    <scope>NUCLEOTIDE SEQUENCE [LARGE SCALE GENOMIC DNA]</scope>
    <source>
        <strain evidence="3 4">LMG 31447</strain>
    </source>
</reference>
<evidence type="ECO:0000313" key="4">
    <source>
        <dbReference type="Proteomes" id="UP000700732"/>
    </source>
</evidence>
<dbReference type="SUPFAM" id="SSF47413">
    <property type="entry name" value="lambda repressor-like DNA-binding domains"/>
    <property type="match status" value="1"/>
</dbReference>
<proteinExistence type="inferred from homology"/>
<feature type="domain" description="HTH cro/C1-type" evidence="2">
    <location>
        <begin position="1"/>
        <end position="55"/>
    </location>
</feature>
<protein>
    <recommendedName>
        <fullName evidence="2">HTH cro/C1-type domain-containing protein</fullName>
    </recommendedName>
</protein>
<gene>
    <name evidence="3" type="ORF">FH603_2197</name>
</gene>
<dbReference type="InterPro" id="IPR010982">
    <property type="entry name" value="Lambda_DNA-bd_dom_sf"/>
</dbReference>
<dbReference type="PROSITE" id="PS50943">
    <property type="entry name" value="HTH_CROC1"/>
    <property type="match status" value="1"/>
</dbReference>
<dbReference type="Pfam" id="PF06114">
    <property type="entry name" value="Peptidase_M78"/>
    <property type="match status" value="1"/>
</dbReference>
<sequence>MRQLRLDKSITQYELADRAGLSQSYINEIEKGKKYPKTEKIVALARAMDTSYDALVSLQLNKKMEPIYRLLQSDLLAELPLSMFGIEPSDLLELLSEAPVKLSAFISTVVEIARNYNLSVEQFYFAVMRTYQELHDNYFDDIELAADQFLHESGLPDDRAVSESLLINYLTQQYGYQIILFNEQTYPALIRLRSVFIPHEKRLLLNQNLTPDQRVFTLGRELAFQYMNLKDRPLTSTWVEVNSFDQVLNNFRASYFAGAALIRRGALRQRLDTFLSRTTWAEAATDLLSMLDEFQATPETLLLRMSNLLPHDFGIEDVVFLRFEHEYESPVFHLTREIHLSQLHNPHGTTDEHYCRRWASLTSLFELDIMLRQNRYQEPLLRAQLSDYIDSKNTYFIFTFARPLTPIRHLTHSVSLGVLLNDASRSRIRFLNDPAVLRREVNESCERCRAIDCRERVAPPSHLERQQRVTAIKQTLSELGVTQAL</sequence>
<dbReference type="Gene3D" id="1.10.260.40">
    <property type="entry name" value="lambda repressor-like DNA-binding domains"/>
    <property type="match status" value="1"/>
</dbReference>
<dbReference type="RefSeq" id="WP_235985372.1">
    <property type="nucleotide sequence ID" value="NZ_VFIA01000011.1"/>
</dbReference>
<evidence type="ECO:0000259" key="2">
    <source>
        <dbReference type="PROSITE" id="PS50943"/>
    </source>
</evidence>
<name>A0ABR6W514_9BACT</name>
<accession>A0ABR6W514</accession>
<comment type="similarity">
    <text evidence="1">Belongs to the short-chain fatty acyl-CoA assimilation regulator (ScfR) family.</text>
</comment>
<comment type="caution">
    <text evidence="3">The sequence shown here is derived from an EMBL/GenBank/DDBJ whole genome shotgun (WGS) entry which is preliminary data.</text>
</comment>
<dbReference type="SMART" id="SM00530">
    <property type="entry name" value="HTH_XRE"/>
    <property type="match status" value="1"/>
</dbReference>
<dbReference type="InterPro" id="IPR010359">
    <property type="entry name" value="IrrE_HExxH"/>
</dbReference>
<dbReference type="Proteomes" id="UP000700732">
    <property type="component" value="Unassembled WGS sequence"/>
</dbReference>
<dbReference type="EMBL" id="VFIA01000011">
    <property type="protein sequence ID" value="MBC3791690.1"/>
    <property type="molecule type" value="Genomic_DNA"/>
</dbReference>
<dbReference type="InterPro" id="IPR001387">
    <property type="entry name" value="Cro/C1-type_HTH"/>
</dbReference>
<keyword evidence="4" id="KW-1185">Reference proteome</keyword>